<keyword evidence="6" id="KW-0805">Transcription regulation</keyword>
<keyword evidence="4" id="KW-0812">Transmembrane</keyword>
<dbReference type="GO" id="GO:0005886">
    <property type="term" value="C:plasma membrane"/>
    <property type="evidence" value="ECO:0007669"/>
    <property type="project" value="UniProtKB-SubCell"/>
</dbReference>
<evidence type="ECO:0000259" key="13">
    <source>
        <dbReference type="Pfam" id="PF22618"/>
    </source>
</evidence>
<evidence type="ECO:0000256" key="5">
    <source>
        <dbReference type="ARBA" id="ARBA00022989"/>
    </source>
</evidence>
<comment type="subcellular location">
    <subcellularLocation>
        <location evidence="2">Cell membrane</location>
    </subcellularLocation>
    <subcellularLocation>
        <location evidence="1">Membrane</location>
        <topology evidence="1">Single-pass membrane protein</topology>
    </subcellularLocation>
</comment>
<feature type="region of interest" description="Disordered" evidence="11">
    <location>
        <begin position="73"/>
        <end position="103"/>
    </location>
</feature>
<gene>
    <name evidence="14" type="ORF">G4Z16_04405</name>
</gene>
<protein>
    <recommendedName>
        <fullName evidence="10">Regulator of SigK</fullName>
    </recommendedName>
    <alternativeName>
        <fullName evidence="9">Sigma-K anti-sigma factor RskA</fullName>
    </alternativeName>
</protein>
<evidence type="ECO:0000256" key="9">
    <source>
        <dbReference type="ARBA" id="ARBA00029829"/>
    </source>
</evidence>
<organism evidence="14 15">
    <name type="scientific">Streptomyces bathyalis</name>
    <dbReference type="NCBI Taxonomy" id="2710756"/>
    <lineage>
        <taxon>Bacteria</taxon>
        <taxon>Bacillati</taxon>
        <taxon>Actinomycetota</taxon>
        <taxon>Actinomycetes</taxon>
        <taxon>Kitasatosporales</taxon>
        <taxon>Streptomycetaceae</taxon>
        <taxon>Streptomyces</taxon>
    </lineage>
</organism>
<evidence type="ECO:0000313" key="14">
    <source>
        <dbReference type="EMBL" id="QPP10401.1"/>
    </source>
</evidence>
<dbReference type="PANTHER" id="PTHR37461:SF1">
    <property type="entry name" value="ANTI-SIGMA-K FACTOR RSKA"/>
    <property type="match status" value="1"/>
</dbReference>
<dbReference type="InterPro" id="IPR053877">
    <property type="entry name" value="RskA_N"/>
</dbReference>
<proteinExistence type="predicted"/>
<evidence type="ECO:0000256" key="1">
    <source>
        <dbReference type="ARBA" id="ARBA00004167"/>
    </source>
</evidence>
<evidence type="ECO:0000256" key="11">
    <source>
        <dbReference type="SAM" id="MobiDB-lite"/>
    </source>
</evidence>
<dbReference type="RefSeq" id="WP_197354153.1">
    <property type="nucleotide sequence ID" value="NZ_CP048882.1"/>
</dbReference>
<keyword evidence="15" id="KW-1185">Reference proteome</keyword>
<dbReference type="Proteomes" id="UP000595046">
    <property type="component" value="Chromosome"/>
</dbReference>
<reference evidence="15" key="1">
    <citation type="submission" date="2020-02" db="EMBL/GenBank/DDBJ databases">
        <title>Streptomyces sp. ASO4wet.</title>
        <authorList>
            <person name="Risdian C."/>
            <person name="Landwehr W."/>
            <person name="Schupp P."/>
            <person name="Wink J."/>
        </authorList>
    </citation>
    <scope>NUCLEOTIDE SEQUENCE [LARGE SCALE GENOMIC DNA]</scope>
    <source>
        <strain evidence="15">ASO4wet</strain>
    </source>
</reference>
<evidence type="ECO:0000259" key="12">
    <source>
        <dbReference type="Pfam" id="PF10099"/>
    </source>
</evidence>
<evidence type="ECO:0000256" key="6">
    <source>
        <dbReference type="ARBA" id="ARBA00023015"/>
    </source>
</evidence>
<feature type="domain" description="Anti-sigma-K factor RskA N-terminal" evidence="13">
    <location>
        <begin position="6"/>
        <end position="46"/>
    </location>
</feature>
<dbReference type="GO" id="GO:0016989">
    <property type="term" value="F:sigma factor antagonist activity"/>
    <property type="evidence" value="ECO:0007669"/>
    <property type="project" value="TreeGrafter"/>
</dbReference>
<dbReference type="InterPro" id="IPR018764">
    <property type="entry name" value="RskA_C"/>
</dbReference>
<dbReference type="GO" id="GO:0006417">
    <property type="term" value="P:regulation of translation"/>
    <property type="evidence" value="ECO:0007669"/>
    <property type="project" value="TreeGrafter"/>
</dbReference>
<evidence type="ECO:0000313" key="15">
    <source>
        <dbReference type="Proteomes" id="UP000595046"/>
    </source>
</evidence>
<dbReference type="Gene3D" id="1.10.10.1320">
    <property type="entry name" value="Anti-sigma factor, zinc-finger domain"/>
    <property type="match status" value="1"/>
</dbReference>
<feature type="domain" description="Anti-sigma K factor RskA C-terminal" evidence="12">
    <location>
        <begin position="113"/>
        <end position="256"/>
    </location>
</feature>
<evidence type="ECO:0000256" key="10">
    <source>
        <dbReference type="ARBA" id="ARBA00030803"/>
    </source>
</evidence>
<dbReference type="Pfam" id="PF10099">
    <property type="entry name" value="RskA_C"/>
    <property type="match status" value="1"/>
</dbReference>
<dbReference type="Pfam" id="PF22618">
    <property type="entry name" value="RskA_N"/>
    <property type="match status" value="1"/>
</dbReference>
<evidence type="ECO:0000256" key="8">
    <source>
        <dbReference type="ARBA" id="ARBA00023163"/>
    </source>
</evidence>
<dbReference type="EMBL" id="CP048882">
    <property type="protein sequence ID" value="QPP10401.1"/>
    <property type="molecule type" value="Genomic_DNA"/>
</dbReference>
<evidence type="ECO:0000256" key="2">
    <source>
        <dbReference type="ARBA" id="ARBA00004236"/>
    </source>
</evidence>
<evidence type="ECO:0000256" key="3">
    <source>
        <dbReference type="ARBA" id="ARBA00022475"/>
    </source>
</evidence>
<keyword evidence="7" id="KW-0472">Membrane</keyword>
<evidence type="ECO:0000256" key="4">
    <source>
        <dbReference type="ARBA" id="ARBA00022692"/>
    </source>
</evidence>
<feature type="compositionally biased region" description="Gly residues" evidence="11">
    <location>
        <begin position="89"/>
        <end position="101"/>
    </location>
</feature>
<keyword evidence="5" id="KW-1133">Transmembrane helix</keyword>
<dbReference type="AlphaFoldDB" id="A0A7T1TCD7"/>
<evidence type="ECO:0000256" key="7">
    <source>
        <dbReference type="ARBA" id="ARBA00023136"/>
    </source>
</evidence>
<dbReference type="KEGG" id="sbat:G4Z16_04405"/>
<accession>A0A7T1TCD7</accession>
<keyword evidence="8" id="KW-0804">Transcription</keyword>
<sequence length="265" mass="27479">MSGAELHTLTGAYAVHALPATERDTFERHLAACPSCEREVAELRATAGRLGLAVSESTSPQMRASVLRQIAGVRQEPPKIADGPAPGRRGTGGRARPGGSRGRLRSLPRFALAACLAAVAAVSGGVAVWQYEAAQDAREQAEQSRQYQEELARVLAAPDARTAGRSELPGGASGTVVVSRDRDRAAFLASGLEAPPTGKVYQLWFADGQKMRSAGLMDSAGGGSKAVLMEGKVGRASAMGVTVEPAGGSPQPTTEPLALMKLPRA</sequence>
<dbReference type="InterPro" id="IPR051474">
    <property type="entry name" value="Anti-sigma-K/W_factor"/>
</dbReference>
<dbReference type="PANTHER" id="PTHR37461">
    <property type="entry name" value="ANTI-SIGMA-K FACTOR RSKA"/>
    <property type="match status" value="1"/>
</dbReference>
<name>A0A7T1TCD7_9ACTN</name>
<keyword evidence="3" id="KW-1003">Cell membrane</keyword>
<dbReference type="InterPro" id="IPR041916">
    <property type="entry name" value="Anti_sigma_zinc_sf"/>
</dbReference>